<dbReference type="OrthoDB" id="3912580at2759"/>
<dbReference type="EMBL" id="CAINUL010000005">
    <property type="protein sequence ID" value="CAD0109609.1"/>
    <property type="molecule type" value="Genomic_DNA"/>
</dbReference>
<dbReference type="Proteomes" id="UP000745764">
    <property type="component" value="Unassembled WGS sequence"/>
</dbReference>
<gene>
    <name evidence="2" type="ORF">AWRI4620_LOCUS3864</name>
</gene>
<keyword evidence="1" id="KW-0472">Membrane</keyword>
<keyword evidence="1" id="KW-0812">Transmembrane</keyword>
<evidence type="ECO:0000256" key="1">
    <source>
        <dbReference type="SAM" id="Phobius"/>
    </source>
</evidence>
<evidence type="ECO:0008006" key="4">
    <source>
        <dbReference type="Google" id="ProtNLM"/>
    </source>
</evidence>
<keyword evidence="1" id="KW-1133">Transmembrane helix</keyword>
<evidence type="ECO:0000313" key="2">
    <source>
        <dbReference type="EMBL" id="CAD0109609.1"/>
    </source>
</evidence>
<reference evidence="2" key="1">
    <citation type="submission" date="2020-06" db="EMBL/GenBank/DDBJ databases">
        <authorList>
            <person name="Onetto C."/>
        </authorList>
    </citation>
    <scope>NUCLEOTIDE SEQUENCE</scope>
</reference>
<feature type="transmembrane region" description="Helical" evidence="1">
    <location>
        <begin position="12"/>
        <end position="33"/>
    </location>
</feature>
<evidence type="ECO:0000313" key="3">
    <source>
        <dbReference type="Proteomes" id="UP000745764"/>
    </source>
</evidence>
<sequence length="158" mass="17265">MPNDNSFCHKMLIFLGLMTVGVSLIVVSFGVALSNENNKILLDSTVVEPGTQQRAFRVASCHVGTCTRDKTFWKTVIMPASTVTETATVYLADDVKPTGPVGPPRPTVQLSGTRSTTLMPHVMPTEDAEEFEKRKGRFIGGGSRGRRIVDVNKPEIQM</sequence>
<keyword evidence="3" id="KW-1185">Reference proteome</keyword>
<proteinExistence type="predicted"/>
<dbReference type="AlphaFoldDB" id="A0A9N8KD70"/>
<comment type="caution">
    <text evidence="2">The sequence shown here is derived from an EMBL/GenBank/DDBJ whole genome shotgun (WGS) entry which is preliminary data.</text>
</comment>
<accession>A0A9N8KD70</accession>
<name>A0A9N8KD70_9PEZI</name>
<protein>
    <recommendedName>
        <fullName evidence="4">Transmembrane protein</fullName>
    </recommendedName>
</protein>
<organism evidence="2 3">
    <name type="scientific">Aureobasidium uvarum</name>
    <dbReference type="NCBI Taxonomy" id="2773716"/>
    <lineage>
        <taxon>Eukaryota</taxon>
        <taxon>Fungi</taxon>
        <taxon>Dikarya</taxon>
        <taxon>Ascomycota</taxon>
        <taxon>Pezizomycotina</taxon>
        <taxon>Dothideomycetes</taxon>
        <taxon>Dothideomycetidae</taxon>
        <taxon>Dothideales</taxon>
        <taxon>Saccotheciaceae</taxon>
        <taxon>Aureobasidium</taxon>
    </lineage>
</organism>